<dbReference type="OrthoDB" id="20198at2759"/>
<gene>
    <name evidence="3" type="ORF">OFUS_LOCUS20653</name>
</gene>
<dbReference type="Proteomes" id="UP000749559">
    <property type="component" value="Unassembled WGS sequence"/>
</dbReference>
<sequence>MTAPWRPCSVGDMMKDIDTPALVVDLDSLESNINKMSKIVEENYPNVKIRPHCKTHKCPNIAHMQMNSGAVGFCCQTITETDALVNAGINDIFISNQIIGLRKIRRVVGLAKIANISLCVDDADNVRDIDTVAGDLGIKMDVVVEVHVGAYRCGVNPGEPVAELAQLITELPNVNFKGLHCYQGRNQHQRKEGDRKKEVENVVALVKQSLEALSKRGIPCEYITGGGTGSFKYEASSTTFTEIQPGSYVFMDVDYGKNLNTDGSFYNEFKNSLYVLSTVQSKGTNPNRVVVDAGMKALSVDSGVPLLKDFPSITYNIGGDEHGVLTKMVDGEQMPKEIDELKVGDIIRLIPGHCDPTVNMHDWIIGLRGDKVECIWPVAGRGPGV</sequence>
<organism evidence="3 4">
    <name type="scientific">Owenia fusiformis</name>
    <name type="common">Polychaete worm</name>
    <dbReference type="NCBI Taxonomy" id="6347"/>
    <lineage>
        <taxon>Eukaryota</taxon>
        <taxon>Metazoa</taxon>
        <taxon>Spiralia</taxon>
        <taxon>Lophotrochozoa</taxon>
        <taxon>Annelida</taxon>
        <taxon>Polychaeta</taxon>
        <taxon>Sedentaria</taxon>
        <taxon>Canalipalpata</taxon>
        <taxon>Sabellida</taxon>
        <taxon>Oweniida</taxon>
        <taxon>Oweniidae</taxon>
        <taxon>Owenia</taxon>
    </lineage>
</organism>
<dbReference type="SMART" id="SM01119">
    <property type="entry name" value="D-ser_dehydrat"/>
    <property type="match status" value="1"/>
</dbReference>
<dbReference type="CDD" id="cd06819">
    <property type="entry name" value="PLPDE_III_LS_D-TA"/>
    <property type="match status" value="1"/>
</dbReference>
<dbReference type="Pfam" id="PF14031">
    <property type="entry name" value="D-ser_dehydrat"/>
    <property type="match status" value="1"/>
</dbReference>
<comment type="similarity">
    <text evidence="1">Belongs to the DSD1 family.</text>
</comment>
<keyword evidence="4" id="KW-1185">Reference proteome</keyword>
<dbReference type="GO" id="GO:0036088">
    <property type="term" value="P:D-serine catabolic process"/>
    <property type="evidence" value="ECO:0007669"/>
    <property type="project" value="TreeGrafter"/>
</dbReference>
<comment type="caution">
    <text evidence="3">The sequence shown here is derived from an EMBL/GenBank/DDBJ whole genome shotgun (WGS) entry which is preliminary data.</text>
</comment>
<keyword evidence="2" id="KW-0456">Lyase</keyword>
<dbReference type="InterPro" id="IPR051466">
    <property type="entry name" value="D-amino_acid_metab_enzyme"/>
</dbReference>
<accession>A0A8J1TW88</accession>
<dbReference type="InterPro" id="IPR001608">
    <property type="entry name" value="Ala_racemase_N"/>
</dbReference>
<evidence type="ECO:0000313" key="3">
    <source>
        <dbReference type="EMBL" id="CAH1796219.1"/>
    </source>
</evidence>
<dbReference type="SUPFAM" id="SSF51419">
    <property type="entry name" value="PLP-binding barrel"/>
    <property type="match status" value="1"/>
</dbReference>
<dbReference type="Gene3D" id="3.20.20.10">
    <property type="entry name" value="Alanine racemase"/>
    <property type="match status" value="1"/>
</dbReference>
<dbReference type="Pfam" id="PF01168">
    <property type="entry name" value="Ala_racemase_N"/>
    <property type="match status" value="1"/>
</dbReference>
<protein>
    <submittedName>
        <fullName evidence="3">Uncharacterized protein</fullName>
    </submittedName>
</protein>
<reference evidence="3" key="1">
    <citation type="submission" date="2022-03" db="EMBL/GenBank/DDBJ databases">
        <authorList>
            <person name="Martin C."/>
        </authorList>
    </citation>
    <scope>NUCLEOTIDE SEQUENCE</scope>
</reference>
<dbReference type="InterPro" id="IPR026956">
    <property type="entry name" value="D-ser_dehydrat-like_dom"/>
</dbReference>
<dbReference type="InterPro" id="IPR029066">
    <property type="entry name" value="PLP-binding_barrel"/>
</dbReference>
<evidence type="ECO:0000313" key="4">
    <source>
        <dbReference type="Proteomes" id="UP000749559"/>
    </source>
</evidence>
<dbReference type="InterPro" id="IPR042208">
    <property type="entry name" value="D-ser_dehydrat-like_sf"/>
</dbReference>
<name>A0A8J1TW88_OWEFU</name>
<dbReference type="AlphaFoldDB" id="A0A8J1TW88"/>
<dbReference type="EMBL" id="CAIIXF020000010">
    <property type="protein sequence ID" value="CAH1796219.1"/>
    <property type="molecule type" value="Genomic_DNA"/>
</dbReference>
<dbReference type="PANTHER" id="PTHR28004:SF2">
    <property type="entry name" value="D-SERINE DEHYDRATASE"/>
    <property type="match status" value="1"/>
</dbReference>
<dbReference type="GO" id="GO:0008721">
    <property type="term" value="F:D-serine ammonia-lyase activity"/>
    <property type="evidence" value="ECO:0007669"/>
    <property type="project" value="TreeGrafter"/>
</dbReference>
<dbReference type="PANTHER" id="PTHR28004">
    <property type="entry name" value="ZGC:162816-RELATED"/>
    <property type="match status" value="1"/>
</dbReference>
<evidence type="ECO:0000256" key="2">
    <source>
        <dbReference type="ARBA" id="ARBA00023239"/>
    </source>
</evidence>
<evidence type="ECO:0000256" key="1">
    <source>
        <dbReference type="ARBA" id="ARBA00005323"/>
    </source>
</evidence>
<dbReference type="Gene3D" id="2.40.37.20">
    <property type="entry name" value="D-serine dehydratase-like domain"/>
    <property type="match status" value="1"/>
</dbReference>
<proteinExistence type="inferred from homology"/>